<name>A0ABW3F3C8_9ACTN</name>
<keyword evidence="7" id="KW-1185">Reference proteome</keyword>
<dbReference type="EMBL" id="JBHTJA010000123">
    <property type="protein sequence ID" value="MFD0905234.1"/>
    <property type="molecule type" value="Genomic_DNA"/>
</dbReference>
<evidence type="ECO:0000256" key="4">
    <source>
        <dbReference type="ARBA" id="ARBA00023163"/>
    </source>
</evidence>
<reference evidence="7" key="1">
    <citation type="journal article" date="2019" name="Int. J. Syst. Evol. Microbiol.">
        <title>The Global Catalogue of Microorganisms (GCM) 10K type strain sequencing project: providing services to taxonomists for standard genome sequencing and annotation.</title>
        <authorList>
            <consortium name="The Broad Institute Genomics Platform"/>
            <consortium name="The Broad Institute Genome Sequencing Center for Infectious Disease"/>
            <person name="Wu L."/>
            <person name="Ma J."/>
        </authorList>
    </citation>
    <scope>NUCLEOTIDE SEQUENCE [LARGE SCALE GENOMIC DNA]</scope>
    <source>
        <strain evidence="7">JCM 31202</strain>
    </source>
</reference>
<protein>
    <submittedName>
        <fullName evidence="6">Sigma factor-like helix-turn-helix DNA-binding protein</fullName>
    </submittedName>
</protein>
<keyword evidence="2" id="KW-0805">Transcription regulation</keyword>
<evidence type="ECO:0000313" key="6">
    <source>
        <dbReference type="EMBL" id="MFD0905234.1"/>
    </source>
</evidence>
<dbReference type="InterPro" id="IPR036388">
    <property type="entry name" value="WH-like_DNA-bd_sf"/>
</dbReference>
<dbReference type="InterPro" id="IPR013249">
    <property type="entry name" value="RNA_pol_sigma70_r4_t2"/>
</dbReference>
<comment type="similarity">
    <text evidence="1">Belongs to the sigma-70 factor family. ECF subfamily.</text>
</comment>
<organism evidence="6 7">
    <name type="scientific">Actinomadura sediminis</name>
    <dbReference type="NCBI Taxonomy" id="1038904"/>
    <lineage>
        <taxon>Bacteria</taxon>
        <taxon>Bacillati</taxon>
        <taxon>Actinomycetota</taxon>
        <taxon>Actinomycetes</taxon>
        <taxon>Streptosporangiales</taxon>
        <taxon>Thermomonosporaceae</taxon>
        <taxon>Actinomadura</taxon>
    </lineage>
</organism>
<evidence type="ECO:0000256" key="2">
    <source>
        <dbReference type="ARBA" id="ARBA00023015"/>
    </source>
</evidence>
<dbReference type="SUPFAM" id="SSF88659">
    <property type="entry name" value="Sigma3 and sigma4 domains of RNA polymerase sigma factors"/>
    <property type="match status" value="1"/>
</dbReference>
<evidence type="ECO:0000256" key="3">
    <source>
        <dbReference type="ARBA" id="ARBA00023082"/>
    </source>
</evidence>
<dbReference type="Gene3D" id="1.10.10.10">
    <property type="entry name" value="Winged helix-like DNA-binding domain superfamily/Winged helix DNA-binding domain"/>
    <property type="match status" value="1"/>
</dbReference>
<dbReference type="InterPro" id="IPR013324">
    <property type="entry name" value="RNA_pol_sigma_r3/r4-like"/>
</dbReference>
<evidence type="ECO:0000259" key="5">
    <source>
        <dbReference type="Pfam" id="PF08281"/>
    </source>
</evidence>
<evidence type="ECO:0000313" key="7">
    <source>
        <dbReference type="Proteomes" id="UP001596972"/>
    </source>
</evidence>
<proteinExistence type="inferred from homology"/>
<dbReference type="Proteomes" id="UP001596972">
    <property type="component" value="Unassembled WGS sequence"/>
</dbReference>
<comment type="caution">
    <text evidence="6">The sequence shown here is derived from an EMBL/GenBank/DDBJ whole genome shotgun (WGS) entry which is preliminary data.</text>
</comment>
<gene>
    <name evidence="6" type="ORF">ACFQ11_33000</name>
</gene>
<keyword evidence="4" id="KW-0804">Transcription</keyword>
<evidence type="ECO:0000256" key="1">
    <source>
        <dbReference type="ARBA" id="ARBA00010641"/>
    </source>
</evidence>
<keyword evidence="3" id="KW-0731">Sigma factor</keyword>
<dbReference type="Pfam" id="PF08281">
    <property type="entry name" value="Sigma70_r4_2"/>
    <property type="match status" value="1"/>
</dbReference>
<dbReference type="RefSeq" id="WP_378305964.1">
    <property type="nucleotide sequence ID" value="NZ_JBHTJA010000123.1"/>
</dbReference>
<feature type="domain" description="RNA polymerase sigma factor 70 region 4 type 2" evidence="5">
    <location>
        <begin position="4"/>
        <end position="44"/>
    </location>
</feature>
<accession>A0ABW3F3C8</accession>
<sequence length="52" mass="5649">MLAREVIGGLAAVRREAFREARADGLTLTQIADELGVSVQAVSQVLRKRPDD</sequence>